<reference evidence="1 2" key="2">
    <citation type="submission" date="2010-03" db="EMBL/GenBank/DDBJ databases">
        <authorList>
            <person name="Pajon A."/>
        </authorList>
    </citation>
    <scope>NUCLEOTIDE SEQUENCE [LARGE SCALE GENOMIC DNA]</scope>
    <source>
        <strain evidence="1 2">GD/7</strain>
    </source>
</reference>
<sequence length="38" mass="4237">MHLWLATEVSVFSAFFLELNSEKEAAAFITTASFVDVN</sequence>
<gene>
    <name evidence="1" type="ORF">CC1_21910</name>
</gene>
<evidence type="ECO:0000313" key="2">
    <source>
        <dbReference type="Proteomes" id="UP000008798"/>
    </source>
</evidence>
<dbReference type="EMBL" id="FP929038">
    <property type="protein sequence ID" value="CBK80889.1"/>
    <property type="molecule type" value="Genomic_DNA"/>
</dbReference>
<evidence type="ECO:0000313" key="1">
    <source>
        <dbReference type="EMBL" id="CBK80889.1"/>
    </source>
</evidence>
<organism evidence="1 2">
    <name type="scientific">Coprococcus catus GD/7</name>
    <dbReference type="NCBI Taxonomy" id="717962"/>
    <lineage>
        <taxon>Bacteria</taxon>
        <taxon>Bacillati</taxon>
        <taxon>Bacillota</taxon>
        <taxon>Clostridia</taxon>
        <taxon>Lachnospirales</taxon>
        <taxon>Lachnospiraceae</taxon>
        <taxon>Coprococcus</taxon>
    </lineage>
</organism>
<protein>
    <submittedName>
        <fullName evidence="1">Uncharacterized protein</fullName>
    </submittedName>
</protein>
<proteinExistence type="predicted"/>
<accession>D4J968</accession>
<dbReference type="HOGENOM" id="CLU_3326878_0_0_9"/>
<name>D4J968_9FIRM</name>
<dbReference type="KEGG" id="cct:CC1_21910"/>
<reference evidence="1 2" key="1">
    <citation type="submission" date="2010-03" db="EMBL/GenBank/DDBJ databases">
        <title>The genome sequence of Coprococcus catus GD/7.</title>
        <authorList>
            <consortium name="metaHIT consortium -- http://www.metahit.eu/"/>
            <person name="Pajon A."/>
            <person name="Turner K."/>
            <person name="Parkhill J."/>
            <person name="Duncan S."/>
            <person name="Flint H."/>
        </authorList>
    </citation>
    <scope>NUCLEOTIDE SEQUENCE [LARGE SCALE GENOMIC DNA]</scope>
    <source>
        <strain evidence="1 2">GD/7</strain>
    </source>
</reference>
<dbReference type="Proteomes" id="UP000008798">
    <property type="component" value="Chromosome"/>
</dbReference>
<dbReference type="AlphaFoldDB" id="D4J968"/>